<keyword evidence="2" id="KW-1185">Reference proteome</keyword>
<dbReference type="STRING" id="537013.CLOSTMETH_00854"/>
<dbReference type="AlphaFoldDB" id="C0EAJ8"/>
<organism evidence="1 2">
    <name type="scientific">[Clostridium] methylpentosum DSM 5476</name>
    <dbReference type="NCBI Taxonomy" id="537013"/>
    <lineage>
        <taxon>Bacteria</taxon>
        <taxon>Bacillati</taxon>
        <taxon>Bacillota</taxon>
        <taxon>Clostridia</taxon>
        <taxon>Eubacteriales</taxon>
        <taxon>Oscillospiraceae</taxon>
        <taxon>Oscillospiraceae incertae sedis</taxon>
    </lineage>
</organism>
<dbReference type="Proteomes" id="UP000003340">
    <property type="component" value="Unassembled WGS sequence"/>
</dbReference>
<proteinExistence type="predicted"/>
<comment type="caution">
    <text evidence="1">The sequence shown here is derived from an EMBL/GenBank/DDBJ whole genome shotgun (WGS) entry which is preliminary data.</text>
</comment>
<evidence type="ECO:0000313" key="2">
    <source>
        <dbReference type="Proteomes" id="UP000003340"/>
    </source>
</evidence>
<evidence type="ECO:0000313" key="1">
    <source>
        <dbReference type="EMBL" id="EEG31543.1"/>
    </source>
</evidence>
<dbReference type="EMBL" id="ACEC01000032">
    <property type="protein sequence ID" value="EEG31543.1"/>
    <property type="molecule type" value="Genomic_DNA"/>
</dbReference>
<accession>C0EAJ8</accession>
<gene>
    <name evidence="1" type="ORF">CLOSTMETH_00854</name>
</gene>
<sequence length="44" mass="5142">MPGDFFVRFCSNKSSVLPGIEKKFKSEIAWLNKNKPVFCFQLFL</sequence>
<protein>
    <submittedName>
        <fullName evidence="1">Uncharacterized protein</fullName>
    </submittedName>
</protein>
<reference evidence="1 2" key="2">
    <citation type="submission" date="2009-02" db="EMBL/GenBank/DDBJ databases">
        <title>Draft genome sequence of Clostridium methylpentosum (DSM 5476).</title>
        <authorList>
            <person name="Sudarsanam P."/>
            <person name="Ley R."/>
            <person name="Guruge J."/>
            <person name="Turnbaugh P.J."/>
            <person name="Mahowald M."/>
            <person name="Liep D."/>
            <person name="Gordon J."/>
        </authorList>
    </citation>
    <scope>NUCLEOTIDE SEQUENCE [LARGE SCALE GENOMIC DNA]</scope>
    <source>
        <strain evidence="1 2">DSM 5476</strain>
    </source>
</reference>
<reference evidence="1 2" key="1">
    <citation type="submission" date="2009-01" db="EMBL/GenBank/DDBJ databases">
        <authorList>
            <person name="Fulton L."/>
            <person name="Clifton S."/>
            <person name="Fulton B."/>
            <person name="Xu J."/>
            <person name="Minx P."/>
            <person name="Pepin K.H."/>
            <person name="Johnson M."/>
            <person name="Bhonagiri V."/>
            <person name="Nash W.E."/>
            <person name="Mardis E.R."/>
            <person name="Wilson R.K."/>
        </authorList>
    </citation>
    <scope>NUCLEOTIDE SEQUENCE [LARGE SCALE GENOMIC DNA]</scope>
    <source>
        <strain evidence="1 2">DSM 5476</strain>
    </source>
</reference>
<name>C0EAJ8_9FIRM</name>
<dbReference type="HOGENOM" id="CLU_3214490_0_0_9"/>